<reference evidence="4" key="1">
    <citation type="submission" date="2023-07" db="EMBL/GenBank/DDBJ databases">
        <title>Genome content predicts the carbon catabolic preferences of heterotrophic bacteria.</title>
        <authorList>
            <person name="Gralka M."/>
        </authorList>
    </citation>
    <scope>NUCLEOTIDE SEQUENCE</scope>
    <source>
        <strain evidence="4">I3M17_2</strain>
    </source>
</reference>
<dbReference type="SUPFAM" id="SSF46565">
    <property type="entry name" value="Chaperone J-domain"/>
    <property type="match status" value="1"/>
</dbReference>
<dbReference type="Proteomes" id="UP001169760">
    <property type="component" value="Unassembled WGS sequence"/>
</dbReference>
<gene>
    <name evidence="4" type="ORF">Q4521_01145</name>
</gene>
<accession>A0AAW7X142</accession>
<proteinExistence type="predicted"/>
<evidence type="ECO:0000256" key="1">
    <source>
        <dbReference type="ARBA" id="ARBA00023186"/>
    </source>
</evidence>
<name>A0AAW7X142_9GAMM</name>
<keyword evidence="2" id="KW-0175">Coiled coil</keyword>
<evidence type="ECO:0000256" key="2">
    <source>
        <dbReference type="SAM" id="Coils"/>
    </source>
</evidence>
<comment type="caution">
    <text evidence="4">The sequence shown here is derived from an EMBL/GenBank/DDBJ whole genome shotgun (WGS) entry which is preliminary data.</text>
</comment>
<dbReference type="InterPro" id="IPR036869">
    <property type="entry name" value="J_dom_sf"/>
</dbReference>
<protein>
    <recommendedName>
        <fullName evidence="6">Heat shock protein DnaJ-like protein</fullName>
    </recommendedName>
</protein>
<dbReference type="EMBL" id="JAUOPB010000001">
    <property type="protein sequence ID" value="MDO6421070.1"/>
    <property type="molecule type" value="Genomic_DNA"/>
</dbReference>
<evidence type="ECO:0000313" key="5">
    <source>
        <dbReference type="Proteomes" id="UP001169760"/>
    </source>
</evidence>
<organism evidence="4 5">
    <name type="scientific">Saccharophagus degradans</name>
    <dbReference type="NCBI Taxonomy" id="86304"/>
    <lineage>
        <taxon>Bacteria</taxon>
        <taxon>Pseudomonadati</taxon>
        <taxon>Pseudomonadota</taxon>
        <taxon>Gammaproteobacteria</taxon>
        <taxon>Cellvibrionales</taxon>
        <taxon>Cellvibrionaceae</taxon>
        <taxon>Saccharophagus</taxon>
    </lineage>
</organism>
<evidence type="ECO:0000256" key="3">
    <source>
        <dbReference type="SAM" id="MobiDB-lite"/>
    </source>
</evidence>
<evidence type="ECO:0008006" key="6">
    <source>
        <dbReference type="Google" id="ProtNLM"/>
    </source>
</evidence>
<feature type="compositionally biased region" description="Basic and acidic residues" evidence="3">
    <location>
        <begin position="145"/>
        <end position="155"/>
    </location>
</feature>
<evidence type="ECO:0000313" key="4">
    <source>
        <dbReference type="EMBL" id="MDO6421070.1"/>
    </source>
</evidence>
<dbReference type="AlphaFoldDB" id="A0AAW7X142"/>
<dbReference type="RefSeq" id="WP_303490275.1">
    <property type="nucleotide sequence ID" value="NZ_JAUOPB010000001.1"/>
</dbReference>
<feature type="coiled-coil region" evidence="2">
    <location>
        <begin position="24"/>
        <end position="58"/>
    </location>
</feature>
<sequence length="373" mass="43747">MSNLSKKPNKKNKKKKATTPEAVFSQLYAKIQRFQQQNAKLREHLANMVDEFKQLAGEDEKALNQARHQETLNLIRFISRKSLSNWQKETLIEWVIDNIHQLEANPFNDHEQIESLKSALTETLESTFGALIEPDAEPESSTSEEPPKHAHHNQDDLFDFDDVTADAEADDESFFYDEFDPFGFDFDSHQEEIENEEKAQKAKLDDLFKTSTVRKMFRQLSKQLHPDLEQDEKLKAEKHQQMTMLLEARRNHDVLTIFTMHSNIFGSNTKNFTTDEIQQLIPLLKNQLEQEQHAKENIIHEDMLQATIYDWFNAKTPQASTAKMKSYVKELKMKRQTIERTAQHITSIAKLKPYLEIRYDQAMAHHLEHMFFN</sequence>
<keyword evidence="1" id="KW-0143">Chaperone</keyword>
<feature type="region of interest" description="Disordered" evidence="3">
    <location>
        <begin position="135"/>
        <end position="155"/>
    </location>
</feature>